<dbReference type="Proteomes" id="UP000199558">
    <property type="component" value="Unassembled WGS sequence"/>
</dbReference>
<name>A0A1A9B9D9_9ACTN</name>
<dbReference type="OrthoDB" id="2720376at2"/>
<sequence>MCRNIRVLNNFEPPATEDEIGAAALQYVRKVSGTTRPSAANEAAFDEAVRVITAATRTLLDGLVTKAPRRDREVEAAKAKARAAERYGPRATASN</sequence>
<gene>
    <name evidence="2" type="ORF">GA0070622_2765</name>
</gene>
<dbReference type="STRING" id="946078.GA0070622_2765"/>
<dbReference type="AlphaFoldDB" id="A0A1A9B9D9"/>
<reference evidence="3" key="1">
    <citation type="submission" date="2016-06" db="EMBL/GenBank/DDBJ databases">
        <authorList>
            <person name="Varghese N."/>
            <person name="Submissions Spin"/>
        </authorList>
    </citation>
    <scope>NUCLEOTIDE SEQUENCE [LARGE SCALE GENOMIC DNA]</scope>
    <source>
        <strain evidence="3">DSM 45794</strain>
    </source>
</reference>
<feature type="region of interest" description="Disordered" evidence="1">
    <location>
        <begin position="70"/>
        <end position="95"/>
    </location>
</feature>
<evidence type="ECO:0000256" key="1">
    <source>
        <dbReference type="SAM" id="MobiDB-lite"/>
    </source>
</evidence>
<accession>A0A1A9B9D9</accession>
<evidence type="ECO:0000313" key="2">
    <source>
        <dbReference type="EMBL" id="SBT65758.1"/>
    </source>
</evidence>
<evidence type="ECO:0000313" key="3">
    <source>
        <dbReference type="Proteomes" id="UP000199558"/>
    </source>
</evidence>
<keyword evidence="3" id="KW-1185">Reference proteome</keyword>
<feature type="compositionally biased region" description="Basic and acidic residues" evidence="1">
    <location>
        <begin position="70"/>
        <end position="88"/>
    </location>
</feature>
<dbReference type="RefSeq" id="WP_091573653.1">
    <property type="nucleotide sequence ID" value="NZ_FLRH01000003.1"/>
</dbReference>
<protein>
    <recommendedName>
        <fullName evidence="4">DUF2277 domain-containing protein</fullName>
    </recommendedName>
</protein>
<proteinExistence type="predicted"/>
<dbReference type="InterPro" id="IPR018735">
    <property type="entry name" value="DUF2277"/>
</dbReference>
<dbReference type="EMBL" id="FLRH01000003">
    <property type="protein sequence ID" value="SBT65758.1"/>
    <property type="molecule type" value="Genomic_DNA"/>
</dbReference>
<evidence type="ECO:0008006" key="4">
    <source>
        <dbReference type="Google" id="ProtNLM"/>
    </source>
</evidence>
<organism evidence="2 3">
    <name type="scientific">Micromonospora sediminicola</name>
    <dbReference type="NCBI Taxonomy" id="946078"/>
    <lineage>
        <taxon>Bacteria</taxon>
        <taxon>Bacillati</taxon>
        <taxon>Actinomycetota</taxon>
        <taxon>Actinomycetes</taxon>
        <taxon>Micromonosporales</taxon>
        <taxon>Micromonosporaceae</taxon>
        <taxon>Micromonospora</taxon>
    </lineage>
</organism>
<dbReference type="Pfam" id="PF10041">
    <property type="entry name" value="DUF2277"/>
    <property type="match status" value="1"/>
</dbReference>